<keyword evidence="5" id="KW-1185">Reference proteome</keyword>
<dbReference type="PANTHER" id="PTHR11311:SF15">
    <property type="entry name" value="SPONDIN-2"/>
    <property type="match status" value="1"/>
</dbReference>
<evidence type="ECO:0000256" key="2">
    <source>
        <dbReference type="SAM" id="SignalP"/>
    </source>
</evidence>
<organism evidence="4 5">
    <name type="scientific">Mariniflexile gromovii</name>
    <dbReference type="NCBI Taxonomy" id="362523"/>
    <lineage>
        <taxon>Bacteria</taxon>
        <taxon>Pseudomonadati</taxon>
        <taxon>Bacteroidota</taxon>
        <taxon>Flavobacteriia</taxon>
        <taxon>Flavobacteriales</taxon>
        <taxon>Flavobacteriaceae</taxon>
        <taxon>Mariniflexile</taxon>
    </lineage>
</organism>
<name>A0ABS4BVF7_9FLAO</name>
<dbReference type="InterPro" id="IPR009465">
    <property type="entry name" value="Spondin_N"/>
</dbReference>
<evidence type="ECO:0000256" key="1">
    <source>
        <dbReference type="ARBA" id="ARBA00022729"/>
    </source>
</evidence>
<sequence>MKNFTSLLIVLISFSFGAFSQSTASYNISLTTIWNAENHTSVPVSAHWSALVGATHNMENEFFELGVVSPNTNGIKDVAELGNNTNFMSEVNTAISNSKADQWINAGGIGSAIGTFTINSLQVSENFPLITLVSMVAPSPDWFIGVNSINLRSGNNSINNGWKDTFTLDVFAYDAGTDDGTDYTSANAISNPRVGVFKITISPINGNKMGTITFTYNSSILSTLSNNPIDNIKIYPNPAKEQIKVSNLQNINLKSVQIYNVLGRLVKDIPTSQNSPEIDINLTGLNKGMYLLKLNSIGGDSKTNKIIVK</sequence>
<accession>A0ABS4BVF7</accession>
<gene>
    <name evidence="4" type="ORF">J8H85_12110</name>
</gene>
<dbReference type="InterPro" id="IPR051418">
    <property type="entry name" value="Spondin/Thrombospondin_T1"/>
</dbReference>
<feature type="chain" id="PRO_5046149752" evidence="2">
    <location>
        <begin position="21"/>
        <end position="309"/>
    </location>
</feature>
<dbReference type="PANTHER" id="PTHR11311">
    <property type="entry name" value="SPONDIN"/>
    <property type="match status" value="1"/>
</dbReference>
<protein>
    <submittedName>
        <fullName evidence="4">Spondin domain-containing protein</fullName>
    </submittedName>
</protein>
<proteinExistence type="predicted"/>
<comment type="caution">
    <text evidence="4">The sequence shown here is derived from an EMBL/GenBank/DDBJ whole genome shotgun (WGS) entry which is preliminary data.</text>
</comment>
<dbReference type="PROSITE" id="PS51020">
    <property type="entry name" value="SPONDIN"/>
    <property type="match status" value="1"/>
</dbReference>
<keyword evidence="1 2" id="KW-0732">Signal</keyword>
<dbReference type="EMBL" id="JAGJCB010000011">
    <property type="protein sequence ID" value="MBP0904575.1"/>
    <property type="molecule type" value="Genomic_DNA"/>
</dbReference>
<dbReference type="NCBIfam" id="TIGR04183">
    <property type="entry name" value="Por_Secre_tail"/>
    <property type="match status" value="1"/>
</dbReference>
<evidence type="ECO:0000313" key="5">
    <source>
        <dbReference type="Proteomes" id="UP000670776"/>
    </source>
</evidence>
<reference evidence="4 5" key="1">
    <citation type="submission" date="2021-04" db="EMBL/GenBank/DDBJ databases">
        <title>Mariniflexile gromovii gen. nov., sp. nov., a gliding bacterium isolated from the sea urchin Strongylocentrotus intermedius.</title>
        <authorList>
            <person name="Ko S."/>
            <person name="Le V."/>
            <person name="Ahn C.-Y."/>
            <person name="Oh H.-M."/>
        </authorList>
    </citation>
    <scope>NUCLEOTIDE SEQUENCE [LARGE SCALE GENOMIC DNA]</scope>
    <source>
        <strain evidence="4 5">KCTC 12570</strain>
    </source>
</reference>
<dbReference type="Proteomes" id="UP000670776">
    <property type="component" value="Unassembled WGS sequence"/>
</dbReference>
<dbReference type="Gene3D" id="2.60.40.2130">
    <property type="entry name" value="F-spondin domain"/>
    <property type="match status" value="1"/>
</dbReference>
<dbReference type="Pfam" id="PF06468">
    <property type="entry name" value="Spond_N"/>
    <property type="match status" value="1"/>
</dbReference>
<feature type="domain" description="Spondin" evidence="3">
    <location>
        <begin position="14"/>
        <end position="208"/>
    </location>
</feature>
<feature type="signal peptide" evidence="2">
    <location>
        <begin position="1"/>
        <end position="20"/>
    </location>
</feature>
<dbReference type="NCBIfam" id="NF038123">
    <property type="entry name" value="NF038123_dom"/>
    <property type="match status" value="1"/>
</dbReference>
<dbReference type="RefSeq" id="WP_209655467.1">
    <property type="nucleotide sequence ID" value="NZ_JAGJCB010000011.1"/>
</dbReference>
<evidence type="ECO:0000259" key="3">
    <source>
        <dbReference type="PROSITE" id="PS51020"/>
    </source>
</evidence>
<dbReference type="InterPro" id="IPR038678">
    <property type="entry name" value="Spondin_N_sf"/>
</dbReference>
<dbReference type="Pfam" id="PF18962">
    <property type="entry name" value="Por_Secre_tail"/>
    <property type="match status" value="1"/>
</dbReference>
<evidence type="ECO:0000313" key="4">
    <source>
        <dbReference type="EMBL" id="MBP0904575.1"/>
    </source>
</evidence>
<dbReference type="InterPro" id="IPR026444">
    <property type="entry name" value="Secre_tail"/>
</dbReference>